<dbReference type="EMBL" id="UFEU01000044">
    <property type="protein sequence ID" value="SSK65620.1"/>
    <property type="molecule type" value="Genomic_DNA"/>
</dbReference>
<proteinExistence type="predicted"/>
<evidence type="ECO:0000313" key="2">
    <source>
        <dbReference type="Proteomes" id="UP000252603"/>
    </source>
</evidence>
<dbReference type="Proteomes" id="UP000252603">
    <property type="component" value="Unassembled WGS sequence"/>
</dbReference>
<name>A0A330YW92_KLEPN</name>
<evidence type="ECO:0000313" key="1">
    <source>
        <dbReference type="EMBL" id="SSK65620.1"/>
    </source>
</evidence>
<organism evidence="1 2">
    <name type="scientific">Klebsiella pneumoniae</name>
    <dbReference type="NCBI Taxonomy" id="573"/>
    <lineage>
        <taxon>Bacteria</taxon>
        <taxon>Pseudomonadati</taxon>
        <taxon>Pseudomonadota</taxon>
        <taxon>Gammaproteobacteria</taxon>
        <taxon>Enterobacterales</taxon>
        <taxon>Enterobacteriaceae</taxon>
        <taxon>Klebsiella/Raoultella group</taxon>
        <taxon>Klebsiella</taxon>
        <taxon>Klebsiella pneumoniae complex</taxon>
    </lineage>
</organism>
<reference evidence="1 2" key="1">
    <citation type="submission" date="2018-07" db="EMBL/GenBank/DDBJ databases">
        <authorList>
            <consortium name="Pathogen Informatics"/>
        </authorList>
    </citation>
    <scope>NUCLEOTIDE SEQUENCE [LARGE SCALE GENOMIC DNA]</scope>
    <source>
        <strain evidence="1 2">4300STDY6470422</strain>
    </source>
</reference>
<sequence length="74" mass="8433">MHEQKDKKRRLGFMIGKSNATLPADEQTEAELDQEVLKLFYPNQETQDTIERSEAGTDVFTASGSDDLFKKLKL</sequence>
<accession>A0A330YW92</accession>
<dbReference type="RefSeq" id="WP_097346506.1">
    <property type="nucleotide sequence ID" value="NZ_JAJJNJ010000085.1"/>
</dbReference>
<gene>
    <name evidence="1" type="ORF">SAMEA4364603_05406</name>
</gene>
<protein>
    <submittedName>
        <fullName evidence="1">Uncharacterized protein</fullName>
    </submittedName>
</protein>
<dbReference type="AlphaFoldDB" id="A0A330YW92"/>